<dbReference type="AlphaFoldDB" id="W6K0I4"/>
<evidence type="ECO:0000256" key="1">
    <source>
        <dbReference type="ARBA" id="ARBA00023125"/>
    </source>
</evidence>
<dbReference type="Gene3D" id="1.10.357.10">
    <property type="entry name" value="Tetracycline Repressor, domain 2"/>
    <property type="match status" value="1"/>
</dbReference>
<sequence>MTARYAVREPRQERTRVAWQRILDAGVAVLEDEGAGGFTIDAICARASVVPRAVYDRVDTKEALFYAVYEHGMQRVQHTEGHLEAIAHQDVPPAARIHATVQALAQAFVDNERFLRAVVLVSSQDPEIERRGVQYVARLSARFAAALHPARPAMRHSDPDAAIRWIFGDLFAALTLRTAYGPTFFGPAHTDGQHLEHLCALARAFLL</sequence>
<dbReference type="OrthoDB" id="9816296at2"/>
<evidence type="ECO:0000313" key="5">
    <source>
        <dbReference type="Proteomes" id="UP000035763"/>
    </source>
</evidence>
<organism evidence="4 5">
    <name type="scientific">Nostocoides australiense Ben110</name>
    <dbReference type="NCBI Taxonomy" id="1193182"/>
    <lineage>
        <taxon>Bacteria</taxon>
        <taxon>Bacillati</taxon>
        <taxon>Actinomycetota</taxon>
        <taxon>Actinomycetes</taxon>
        <taxon>Micrococcales</taxon>
        <taxon>Intrasporangiaceae</taxon>
        <taxon>Nostocoides</taxon>
    </lineage>
</organism>
<gene>
    <name evidence="4" type="ORF">BN11_4990017</name>
</gene>
<dbReference type="RefSeq" id="WP_083433925.1">
    <property type="nucleotide sequence ID" value="NZ_HG764815.1"/>
</dbReference>
<proteinExistence type="predicted"/>
<reference evidence="4 5" key="1">
    <citation type="journal article" date="2013" name="ISME J.">
        <title>A metabolic model for members of the genus Tetrasphaera involved in enhanced biological phosphorus removal.</title>
        <authorList>
            <person name="Kristiansen R."/>
            <person name="Nguyen H.T.T."/>
            <person name="Saunders A.M."/>
            <person name="Nielsen J.L."/>
            <person name="Wimmer R."/>
            <person name="Le V.Q."/>
            <person name="McIlroy S.J."/>
            <person name="Petrovski S."/>
            <person name="Seviour R.J."/>
            <person name="Calteau A."/>
            <person name="Nielsen K.L."/>
            <person name="Nielsen P.H."/>
        </authorList>
    </citation>
    <scope>NUCLEOTIDE SEQUENCE [LARGE SCALE GENOMIC DNA]</scope>
    <source>
        <strain evidence="4 5">Ben110</strain>
    </source>
</reference>
<dbReference type="InterPro" id="IPR001647">
    <property type="entry name" value="HTH_TetR"/>
</dbReference>
<dbReference type="STRING" id="1193182.BN11_4990017"/>
<name>W6K0I4_9MICO</name>
<dbReference type="GO" id="GO:0003700">
    <property type="term" value="F:DNA-binding transcription factor activity"/>
    <property type="evidence" value="ECO:0007669"/>
    <property type="project" value="TreeGrafter"/>
</dbReference>
<dbReference type="GO" id="GO:0000976">
    <property type="term" value="F:transcription cis-regulatory region binding"/>
    <property type="evidence" value="ECO:0007669"/>
    <property type="project" value="TreeGrafter"/>
</dbReference>
<evidence type="ECO:0000313" key="4">
    <source>
        <dbReference type="EMBL" id="CCH74957.1"/>
    </source>
</evidence>
<protein>
    <submittedName>
        <fullName evidence="4">Putative TetR family transcriptional regulator</fullName>
    </submittedName>
</protein>
<feature type="DNA-binding region" description="H-T-H motif" evidence="2">
    <location>
        <begin position="39"/>
        <end position="58"/>
    </location>
</feature>
<dbReference type="Pfam" id="PF00440">
    <property type="entry name" value="TetR_N"/>
    <property type="match status" value="1"/>
</dbReference>
<dbReference type="InterPro" id="IPR050109">
    <property type="entry name" value="HTH-type_TetR-like_transc_reg"/>
</dbReference>
<dbReference type="PANTHER" id="PTHR30055:SF223">
    <property type="entry name" value="HTH-TYPE TRANSCRIPTIONAL REGULATOR UIDR"/>
    <property type="match status" value="1"/>
</dbReference>
<evidence type="ECO:0000256" key="2">
    <source>
        <dbReference type="PROSITE-ProRule" id="PRU00335"/>
    </source>
</evidence>
<dbReference type="Proteomes" id="UP000035763">
    <property type="component" value="Unassembled WGS sequence"/>
</dbReference>
<dbReference type="EMBL" id="CAJA01000444">
    <property type="protein sequence ID" value="CCH74957.1"/>
    <property type="molecule type" value="Genomic_DNA"/>
</dbReference>
<dbReference type="Gene3D" id="1.10.10.60">
    <property type="entry name" value="Homeodomain-like"/>
    <property type="match status" value="1"/>
</dbReference>
<comment type="caution">
    <text evidence="4">The sequence shown here is derived from an EMBL/GenBank/DDBJ whole genome shotgun (WGS) entry which is preliminary data.</text>
</comment>
<evidence type="ECO:0000259" key="3">
    <source>
        <dbReference type="PROSITE" id="PS50977"/>
    </source>
</evidence>
<feature type="domain" description="HTH tetR-type" evidence="3">
    <location>
        <begin position="16"/>
        <end position="76"/>
    </location>
</feature>
<dbReference type="InterPro" id="IPR009057">
    <property type="entry name" value="Homeodomain-like_sf"/>
</dbReference>
<keyword evidence="5" id="KW-1185">Reference proteome</keyword>
<dbReference type="PANTHER" id="PTHR30055">
    <property type="entry name" value="HTH-TYPE TRANSCRIPTIONAL REGULATOR RUTR"/>
    <property type="match status" value="1"/>
</dbReference>
<keyword evidence="1 2" id="KW-0238">DNA-binding</keyword>
<dbReference type="SUPFAM" id="SSF46689">
    <property type="entry name" value="Homeodomain-like"/>
    <property type="match status" value="1"/>
</dbReference>
<accession>W6K0I4</accession>
<dbReference type="PROSITE" id="PS50977">
    <property type="entry name" value="HTH_TETR_2"/>
    <property type="match status" value="1"/>
</dbReference>